<dbReference type="Proteomes" id="UP000238479">
    <property type="component" value="Chromosome 3"/>
</dbReference>
<dbReference type="PANTHER" id="PTHR47074:SF11">
    <property type="entry name" value="REVERSE TRANSCRIPTASE-LIKE PROTEIN"/>
    <property type="match status" value="1"/>
</dbReference>
<dbReference type="AlphaFoldDB" id="A0A2P6R995"/>
<reference evidence="1 2" key="1">
    <citation type="journal article" date="2018" name="Nat. Genet.">
        <title>The Rosa genome provides new insights in the design of modern roses.</title>
        <authorList>
            <person name="Bendahmane M."/>
        </authorList>
    </citation>
    <scope>NUCLEOTIDE SEQUENCE [LARGE SCALE GENOMIC DNA]</scope>
    <source>
        <strain evidence="2">cv. Old Blush</strain>
    </source>
</reference>
<dbReference type="PANTHER" id="PTHR47074">
    <property type="entry name" value="BNAC02G40300D PROTEIN"/>
    <property type="match status" value="1"/>
</dbReference>
<sequence length="121" mass="13591">MHSDVIGWLNQCAQELSLTQFGELLFSLWGIWKERNDRIWNQKQCQALDVSVGLVSRLQEFRFHSLKSSPPKNRGRVVWRAPPVGLVKINVDGAFHHVSQNGGLGFVFRDEDGIMLGGGAC</sequence>
<organism evidence="1 2">
    <name type="scientific">Rosa chinensis</name>
    <name type="common">China rose</name>
    <dbReference type="NCBI Taxonomy" id="74649"/>
    <lineage>
        <taxon>Eukaryota</taxon>
        <taxon>Viridiplantae</taxon>
        <taxon>Streptophyta</taxon>
        <taxon>Embryophyta</taxon>
        <taxon>Tracheophyta</taxon>
        <taxon>Spermatophyta</taxon>
        <taxon>Magnoliopsida</taxon>
        <taxon>eudicotyledons</taxon>
        <taxon>Gunneridae</taxon>
        <taxon>Pentapetalae</taxon>
        <taxon>rosids</taxon>
        <taxon>fabids</taxon>
        <taxon>Rosales</taxon>
        <taxon>Rosaceae</taxon>
        <taxon>Rosoideae</taxon>
        <taxon>Rosoideae incertae sedis</taxon>
        <taxon>Rosa</taxon>
    </lineage>
</organism>
<evidence type="ECO:0008006" key="3">
    <source>
        <dbReference type="Google" id="ProtNLM"/>
    </source>
</evidence>
<accession>A0A2P6R995</accession>
<proteinExistence type="predicted"/>
<dbReference type="Gramene" id="PRQ42996">
    <property type="protein sequence ID" value="PRQ42996"/>
    <property type="gene ID" value="RchiOBHm_Chr3g0463661"/>
</dbReference>
<dbReference type="EMBL" id="PDCK01000041">
    <property type="protein sequence ID" value="PRQ42996.1"/>
    <property type="molecule type" value="Genomic_DNA"/>
</dbReference>
<dbReference type="OMA" id="VATCACK"/>
<protein>
    <recommendedName>
        <fullName evidence="3">RNase H type-1 domain-containing protein</fullName>
    </recommendedName>
</protein>
<gene>
    <name evidence="1" type="ORF">RchiOBHm_Chr3g0463661</name>
</gene>
<comment type="caution">
    <text evidence="1">The sequence shown here is derived from an EMBL/GenBank/DDBJ whole genome shotgun (WGS) entry which is preliminary data.</text>
</comment>
<dbReference type="InterPro" id="IPR052929">
    <property type="entry name" value="RNase_H-like_EbsB-rel"/>
</dbReference>
<evidence type="ECO:0000313" key="1">
    <source>
        <dbReference type="EMBL" id="PRQ42996.1"/>
    </source>
</evidence>
<evidence type="ECO:0000313" key="2">
    <source>
        <dbReference type="Proteomes" id="UP000238479"/>
    </source>
</evidence>
<name>A0A2P6R995_ROSCH</name>
<keyword evidence="2" id="KW-1185">Reference proteome</keyword>